<organism evidence="2 3">
    <name type="scientific">Endozoicomonas elysicola</name>
    <dbReference type="NCBI Taxonomy" id="305900"/>
    <lineage>
        <taxon>Bacteria</taxon>
        <taxon>Pseudomonadati</taxon>
        <taxon>Pseudomonadota</taxon>
        <taxon>Gammaproteobacteria</taxon>
        <taxon>Oceanospirillales</taxon>
        <taxon>Endozoicomonadaceae</taxon>
        <taxon>Endozoicomonas</taxon>
    </lineage>
</organism>
<dbReference type="InterPro" id="IPR001214">
    <property type="entry name" value="SET_dom"/>
</dbReference>
<comment type="caution">
    <text evidence="2">The sequence shown here is derived from an EMBL/GenBank/DDBJ whole genome shotgun (WGS) entry which is preliminary data.</text>
</comment>
<feature type="domain" description="SET" evidence="1">
    <location>
        <begin position="206"/>
        <end position="338"/>
    </location>
</feature>
<sequence>MQSNTTEIKNRINQLQPKKITNPNLEVPLTLRKEVTQEINPKYLNNRKDKEETINLKRPTYHIPYVEKLPNPDNQLHRIKQKIEHTPIVFQQLLDKTVIKAKSKNHQIKNKHKRRNKKKKRIILTKYWNNKAPLLSLGKNAEILKKSLRKGKTKTKIILPETVKKKILADFKNHHLLNPNYWSQIVEHWLSLSAKSRQKSIDALLRPITINNSDPRKKLHGQYGVLAARDISPYSVIAPYSGVYCIGSDILKEKAFYGTNVGRYAVDCSIDNMQIDLCAYGHGNITLCINANTTYSKDEPVLNDNACFALIIYQGWPYIFVISISEIQKNAEVLIDYGQYYWKGR</sequence>
<evidence type="ECO:0000313" key="2">
    <source>
        <dbReference type="EMBL" id="KEI72068.1"/>
    </source>
</evidence>
<dbReference type="InterPro" id="IPR046341">
    <property type="entry name" value="SET_dom_sf"/>
</dbReference>
<name>A0A081KD42_9GAMM</name>
<dbReference type="PROSITE" id="PS50280">
    <property type="entry name" value="SET"/>
    <property type="match status" value="1"/>
</dbReference>
<dbReference type="STRING" id="305900.GV64_16235"/>
<dbReference type="EMBL" id="JOJP01000001">
    <property type="protein sequence ID" value="KEI72068.1"/>
    <property type="molecule type" value="Genomic_DNA"/>
</dbReference>
<evidence type="ECO:0000313" key="3">
    <source>
        <dbReference type="Proteomes" id="UP000027997"/>
    </source>
</evidence>
<evidence type="ECO:0000259" key="1">
    <source>
        <dbReference type="PROSITE" id="PS50280"/>
    </source>
</evidence>
<protein>
    <recommendedName>
        <fullName evidence="1">SET domain-containing protein</fullName>
    </recommendedName>
</protein>
<dbReference type="Pfam" id="PF00856">
    <property type="entry name" value="SET"/>
    <property type="match status" value="1"/>
</dbReference>
<accession>A0A081KD42</accession>
<proteinExistence type="predicted"/>
<keyword evidence="3" id="KW-1185">Reference proteome</keyword>
<reference evidence="2 3" key="1">
    <citation type="submission" date="2014-06" db="EMBL/GenBank/DDBJ databases">
        <title>Whole Genome Sequences of Three Symbiotic Endozoicomonas Bacteria.</title>
        <authorList>
            <person name="Neave M.J."/>
            <person name="Apprill A."/>
            <person name="Voolstra C.R."/>
        </authorList>
    </citation>
    <scope>NUCLEOTIDE SEQUENCE [LARGE SCALE GENOMIC DNA]</scope>
    <source>
        <strain evidence="2 3">DSM 22380</strain>
    </source>
</reference>
<dbReference type="Proteomes" id="UP000027997">
    <property type="component" value="Unassembled WGS sequence"/>
</dbReference>
<dbReference type="AlphaFoldDB" id="A0A081KD42"/>
<dbReference type="SUPFAM" id="SSF82199">
    <property type="entry name" value="SET domain"/>
    <property type="match status" value="1"/>
</dbReference>
<dbReference type="Gene3D" id="2.170.270.10">
    <property type="entry name" value="SET domain"/>
    <property type="match status" value="1"/>
</dbReference>
<gene>
    <name evidence="2" type="ORF">GV64_16235</name>
</gene>